<dbReference type="EMBL" id="BMNA01000003">
    <property type="protein sequence ID" value="GGM00168.1"/>
    <property type="molecule type" value="Genomic_DNA"/>
</dbReference>
<comment type="caution">
    <text evidence="4">The sequence shown here is derived from an EMBL/GenBank/DDBJ whole genome shotgun (WGS) entry which is preliminary data.</text>
</comment>
<dbReference type="RefSeq" id="WP_308426373.1">
    <property type="nucleotide sequence ID" value="NZ_BMNA01000003.1"/>
</dbReference>
<keyword evidence="2" id="KW-0472">Membrane</keyword>
<feature type="domain" description="PPM-type phosphatase" evidence="3">
    <location>
        <begin position="6"/>
        <end position="235"/>
    </location>
</feature>
<feature type="compositionally biased region" description="Low complexity" evidence="1">
    <location>
        <begin position="532"/>
        <end position="547"/>
    </location>
</feature>
<evidence type="ECO:0000256" key="1">
    <source>
        <dbReference type="SAM" id="MobiDB-lite"/>
    </source>
</evidence>
<feature type="compositionally biased region" description="Acidic residues" evidence="1">
    <location>
        <begin position="298"/>
        <end position="323"/>
    </location>
</feature>
<feature type="region of interest" description="Disordered" evidence="1">
    <location>
        <begin position="477"/>
        <end position="558"/>
    </location>
</feature>
<reference evidence="4" key="1">
    <citation type="journal article" date="2014" name="Int. J. Syst. Evol. Microbiol.">
        <title>Complete genome sequence of Corynebacterium casei LMG S-19264T (=DSM 44701T), isolated from a smear-ripened cheese.</title>
        <authorList>
            <consortium name="US DOE Joint Genome Institute (JGI-PGF)"/>
            <person name="Walter F."/>
            <person name="Albersmeier A."/>
            <person name="Kalinowski J."/>
            <person name="Ruckert C."/>
        </authorList>
    </citation>
    <scope>NUCLEOTIDE SEQUENCE</scope>
    <source>
        <strain evidence="4">CGMCC 4.7308</strain>
    </source>
</reference>
<dbReference type="InterPro" id="IPR036457">
    <property type="entry name" value="PPM-type-like_dom_sf"/>
</dbReference>
<name>A0A917SWT3_9ACTN</name>
<evidence type="ECO:0000256" key="2">
    <source>
        <dbReference type="SAM" id="Phobius"/>
    </source>
</evidence>
<organism evidence="4 5">
    <name type="scientific">Nakamurella endophytica</name>
    <dbReference type="NCBI Taxonomy" id="1748367"/>
    <lineage>
        <taxon>Bacteria</taxon>
        <taxon>Bacillati</taxon>
        <taxon>Actinomycetota</taxon>
        <taxon>Actinomycetes</taxon>
        <taxon>Nakamurellales</taxon>
        <taxon>Nakamurellaceae</taxon>
        <taxon>Nakamurella</taxon>
    </lineage>
</organism>
<dbReference type="Proteomes" id="UP000655208">
    <property type="component" value="Unassembled WGS sequence"/>
</dbReference>
<proteinExistence type="predicted"/>
<protein>
    <recommendedName>
        <fullName evidence="3">PPM-type phosphatase domain-containing protein</fullName>
    </recommendedName>
</protein>
<accession>A0A917SWT3</accession>
<dbReference type="CDD" id="cd00143">
    <property type="entry name" value="PP2Cc"/>
    <property type="match status" value="1"/>
</dbReference>
<dbReference type="Pfam" id="PF13672">
    <property type="entry name" value="PP2C_2"/>
    <property type="match status" value="1"/>
</dbReference>
<gene>
    <name evidence="4" type="ORF">GCM10011594_20320</name>
</gene>
<evidence type="ECO:0000313" key="4">
    <source>
        <dbReference type="EMBL" id="GGM00168.1"/>
    </source>
</evidence>
<feature type="compositionally biased region" description="Low complexity" evidence="1">
    <location>
        <begin position="574"/>
        <end position="696"/>
    </location>
</feature>
<dbReference type="Gene3D" id="3.60.40.10">
    <property type="entry name" value="PPM-type phosphatase domain"/>
    <property type="match status" value="1"/>
</dbReference>
<feature type="compositionally biased region" description="Low complexity" evidence="1">
    <location>
        <begin position="324"/>
        <end position="333"/>
    </location>
</feature>
<dbReference type="InterPro" id="IPR001932">
    <property type="entry name" value="PPM-type_phosphatase-like_dom"/>
</dbReference>
<dbReference type="SMART" id="SM00331">
    <property type="entry name" value="PP2C_SIG"/>
    <property type="match status" value="1"/>
</dbReference>
<feature type="compositionally biased region" description="Low complexity" evidence="1">
    <location>
        <begin position="479"/>
        <end position="516"/>
    </location>
</feature>
<dbReference type="GO" id="GO:0004722">
    <property type="term" value="F:protein serine/threonine phosphatase activity"/>
    <property type="evidence" value="ECO:0007669"/>
    <property type="project" value="InterPro"/>
</dbReference>
<evidence type="ECO:0000259" key="3">
    <source>
        <dbReference type="PROSITE" id="PS51746"/>
    </source>
</evidence>
<dbReference type="PANTHER" id="PTHR47992">
    <property type="entry name" value="PROTEIN PHOSPHATASE"/>
    <property type="match status" value="1"/>
</dbReference>
<keyword evidence="2" id="KW-1133">Transmembrane helix</keyword>
<feature type="transmembrane region" description="Helical" evidence="2">
    <location>
        <begin position="370"/>
        <end position="390"/>
    </location>
</feature>
<dbReference type="InterPro" id="IPR015655">
    <property type="entry name" value="PP2C"/>
</dbReference>
<dbReference type="AlphaFoldDB" id="A0A917SWT3"/>
<sequence>MTHRIRYAARTDRGLLRANNQDSVFAGDRLLVIADGMGGHAAGDVASRLVVSAFAPLDELPLGTDMRGPLVAATREGNQAIADTVQESPELDGMGTTLTALLFDGPTVALAHVGDSRAYLYRNGVLHQITHDDTFVQSLVDEGRITPDEAAHHPQRSLLLRALNGSEMDPAIVLREVSPGDRFLICSDGLSDYVSPEAIADALAGPDPDQVADTLIQLALVAGGPDNVTVVVADVLDVGRTGPAAVAAAGVSDDPDATGPMQPITMTQRMPRVPLPPIPEDVPARPEYIVDGGGDSGYDTDFDTDEYDGEFDDGEFDDEDYDGPDYAGPDWDGAAGGTAGPGDRTPPGARPADRRVSAPGRRGRWGRRTALALALVVLLGVGLTGSWIWARTNYYVGAEAGRVVVYRGVDGSLLGLRLASVLEDACVTGAATGCRPLRVDDLQQAARDQVNSGINVDGLDGARDVIQRLRDTGLLPLCAGSAPSTSATTSRSGSTGPSTASGSGPSTAGTTATSGSTGSGSTGSGGPGSGSSGSSTATAAPTASGSGRPSGPAPTPVTVTTVTTVTRGVAASETAPPALTPQPQLAAPAPATPVTPGTSRTSAAARTPARGTATTGPRATGPRGTATAGRPTGTGPGTARPPARTTPPRSTPARTSPARSTPARTTATRTTPPRTTPTVTVTSTATVTPTPTPSTTLTNAPQVPGVNCREAG</sequence>
<keyword evidence="2" id="KW-0812">Transmembrane</keyword>
<feature type="compositionally biased region" description="Gly residues" evidence="1">
    <location>
        <begin position="517"/>
        <end position="531"/>
    </location>
</feature>
<feature type="region of interest" description="Disordered" evidence="1">
    <location>
        <begin position="573"/>
        <end position="712"/>
    </location>
</feature>
<evidence type="ECO:0000313" key="5">
    <source>
        <dbReference type="Proteomes" id="UP000655208"/>
    </source>
</evidence>
<reference evidence="4" key="2">
    <citation type="submission" date="2020-09" db="EMBL/GenBank/DDBJ databases">
        <authorList>
            <person name="Sun Q."/>
            <person name="Zhou Y."/>
        </authorList>
    </citation>
    <scope>NUCLEOTIDE SEQUENCE</scope>
    <source>
        <strain evidence="4">CGMCC 4.7308</strain>
    </source>
</reference>
<dbReference type="SMART" id="SM00332">
    <property type="entry name" value="PP2Cc"/>
    <property type="match status" value="1"/>
</dbReference>
<feature type="region of interest" description="Disordered" evidence="1">
    <location>
        <begin position="292"/>
        <end position="361"/>
    </location>
</feature>
<keyword evidence="5" id="KW-1185">Reference proteome</keyword>
<dbReference type="SUPFAM" id="SSF81606">
    <property type="entry name" value="PP2C-like"/>
    <property type="match status" value="1"/>
</dbReference>
<dbReference type="PROSITE" id="PS51746">
    <property type="entry name" value="PPM_2"/>
    <property type="match status" value="1"/>
</dbReference>